<dbReference type="AlphaFoldDB" id="A0A1H9NIC5"/>
<dbReference type="Proteomes" id="UP000199766">
    <property type="component" value="Unassembled WGS sequence"/>
</dbReference>
<proteinExistence type="predicted"/>
<protein>
    <submittedName>
        <fullName evidence="1">Uncharacterized protein</fullName>
    </submittedName>
</protein>
<sequence>MNQFNLNEESFLSTLDEKICAALKRLLKLIDEGQEYPDAIWKVSYASGVSSEELGAAYDLYCGI</sequence>
<dbReference type="STRING" id="180197.SAMN02982919_02221"/>
<dbReference type="EMBL" id="FOGD01000007">
    <property type="protein sequence ID" value="SER35415.1"/>
    <property type="molecule type" value="Genomic_DNA"/>
</dbReference>
<organism evidence="1 2">
    <name type="scientific">Giesbergeria anulus</name>
    <dbReference type="NCBI Taxonomy" id="180197"/>
    <lineage>
        <taxon>Bacteria</taxon>
        <taxon>Pseudomonadati</taxon>
        <taxon>Pseudomonadota</taxon>
        <taxon>Betaproteobacteria</taxon>
        <taxon>Burkholderiales</taxon>
        <taxon>Comamonadaceae</taxon>
        <taxon>Giesbergeria</taxon>
    </lineage>
</organism>
<dbReference type="RefSeq" id="WP_091457472.1">
    <property type="nucleotide sequence ID" value="NZ_FOGD01000007.1"/>
</dbReference>
<evidence type="ECO:0000313" key="2">
    <source>
        <dbReference type="Proteomes" id="UP000199766"/>
    </source>
</evidence>
<name>A0A1H9NIC5_9BURK</name>
<evidence type="ECO:0000313" key="1">
    <source>
        <dbReference type="EMBL" id="SER35415.1"/>
    </source>
</evidence>
<reference evidence="1 2" key="1">
    <citation type="submission" date="2016-10" db="EMBL/GenBank/DDBJ databases">
        <authorList>
            <person name="de Groot N.N."/>
        </authorList>
    </citation>
    <scope>NUCLEOTIDE SEQUENCE [LARGE SCALE GENOMIC DNA]</scope>
    <source>
        <strain evidence="1 2">ATCC 35958</strain>
    </source>
</reference>
<accession>A0A1H9NIC5</accession>
<keyword evidence="2" id="KW-1185">Reference proteome</keyword>
<gene>
    <name evidence="1" type="ORF">SAMN02982919_02221</name>
</gene>